<proteinExistence type="predicted"/>
<dbReference type="EMBL" id="WNKQ01000020">
    <property type="protein sequence ID" value="KAF5845086.1"/>
    <property type="molecule type" value="Genomic_DNA"/>
</dbReference>
<feature type="compositionally biased region" description="Polar residues" evidence="1">
    <location>
        <begin position="68"/>
        <end position="79"/>
    </location>
</feature>
<comment type="caution">
    <text evidence="2">The sequence shown here is derived from an EMBL/GenBank/DDBJ whole genome shotgun (WGS) entry which is preliminary data.</text>
</comment>
<evidence type="ECO:0000313" key="3">
    <source>
        <dbReference type="Proteomes" id="UP000624244"/>
    </source>
</evidence>
<dbReference type="AlphaFoldDB" id="A0A8H6DQV2"/>
<gene>
    <name evidence="2" type="ORF">GGP41_001143</name>
</gene>
<evidence type="ECO:0000256" key="1">
    <source>
        <dbReference type="SAM" id="MobiDB-lite"/>
    </source>
</evidence>
<organism evidence="2 3">
    <name type="scientific">Cochliobolus sativus</name>
    <name type="common">Common root rot and spot blotch fungus</name>
    <name type="synonym">Bipolaris sorokiniana</name>
    <dbReference type="NCBI Taxonomy" id="45130"/>
    <lineage>
        <taxon>Eukaryota</taxon>
        <taxon>Fungi</taxon>
        <taxon>Dikarya</taxon>
        <taxon>Ascomycota</taxon>
        <taxon>Pezizomycotina</taxon>
        <taxon>Dothideomycetes</taxon>
        <taxon>Pleosporomycetidae</taxon>
        <taxon>Pleosporales</taxon>
        <taxon>Pleosporineae</taxon>
        <taxon>Pleosporaceae</taxon>
        <taxon>Bipolaris</taxon>
    </lineage>
</organism>
<feature type="region of interest" description="Disordered" evidence="1">
    <location>
        <begin position="60"/>
        <end position="79"/>
    </location>
</feature>
<dbReference type="Proteomes" id="UP000624244">
    <property type="component" value="Unassembled WGS sequence"/>
</dbReference>
<accession>A0A8H6DQV2</accession>
<protein>
    <submittedName>
        <fullName evidence="2">Uncharacterized protein</fullName>
    </submittedName>
</protein>
<name>A0A8H6DQV2_COCSA</name>
<reference evidence="2" key="1">
    <citation type="submission" date="2019-11" db="EMBL/GenBank/DDBJ databases">
        <title>Bipolaris sorokiniana Genome sequencing.</title>
        <authorList>
            <person name="Wang H."/>
        </authorList>
    </citation>
    <scope>NUCLEOTIDE SEQUENCE</scope>
</reference>
<evidence type="ECO:0000313" key="2">
    <source>
        <dbReference type="EMBL" id="KAF5845086.1"/>
    </source>
</evidence>
<sequence>MRIVQQRDVTVECLPILRAWRVSSGNDTRHVRRENSSPPEPCYQVLDKIPSLLLHQDAHRHVGRRQPDSNTPRSRTTPQTHQLNRVLGLCLPQCSNAFHLRISSVGVQDNVINDARILLLAVTKGEV</sequence>